<reference evidence="1 2" key="1">
    <citation type="submission" date="2021-01" db="EMBL/GenBank/DDBJ databases">
        <title>Whole genome shotgun sequence of Planobispora siamensis NBRC 107568.</title>
        <authorList>
            <person name="Komaki H."/>
            <person name="Tamura T."/>
        </authorList>
    </citation>
    <scope>NUCLEOTIDE SEQUENCE [LARGE SCALE GENOMIC DNA]</scope>
    <source>
        <strain evidence="1 2">NBRC 107568</strain>
    </source>
</reference>
<dbReference type="Proteomes" id="UP000619788">
    <property type="component" value="Unassembled WGS sequence"/>
</dbReference>
<evidence type="ECO:0000313" key="1">
    <source>
        <dbReference type="EMBL" id="GIH97720.1"/>
    </source>
</evidence>
<dbReference type="AlphaFoldDB" id="A0A8J3SS56"/>
<sequence>MSATSHPVAGEQHTFTRRAQAALEAICRTTGRPWGQVLEEAVLLYAHLTAAERIGVFNPSTGCYEHRRLPR</sequence>
<protein>
    <submittedName>
        <fullName evidence="1">Uncharacterized protein</fullName>
    </submittedName>
</protein>
<comment type="caution">
    <text evidence="1">The sequence shown here is derived from an EMBL/GenBank/DDBJ whole genome shotgun (WGS) entry which is preliminary data.</text>
</comment>
<gene>
    <name evidence="1" type="ORF">Psi01_83500</name>
</gene>
<organism evidence="1 2">
    <name type="scientific">Planobispora siamensis</name>
    <dbReference type="NCBI Taxonomy" id="936338"/>
    <lineage>
        <taxon>Bacteria</taxon>
        <taxon>Bacillati</taxon>
        <taxon>Actinomycetota</taxon>
        <taxon>Actinomycetes</taxon>
        <taxon>Streptosporangiales</taxon>
        <taxon>Streptosporangiaceae</taxon>
        <taxon>Planobispora</taxon>
    </lineage>
</organism>
<keyword evidence="2" id="KW-1185">Reference proteome</keyword>
<name>A0A8J3SS56_9ACTN</name>
<dbReference type="RefSeq" id="WP_204069707.1">
    <property type="nucleotide sequence ID" value="NZ_BOOJ01000096.1"/>
</dbReference>
<proteinExistence type="predicted"/>
<accession>A0A8J3SS56</accession>
<dbReference type="EMBL" id="BOOJ01000096">
    <property type="protein sequence ID" value="GIH97720.1"/>
    <property type="molecule type" value="Genomic_DNA"/>
</dbReference>
<evidence type="ECO:0000313" key="2">
    <source>
        <dbReference type="Proteomes" id="UP000619788"/>
    </source>
</evidence>